<gene>
    <name evidence="2" type="ordered locus">Fjoh_2701</name>
</gene>
<name>A5FGE9_FLAJ1</name>
<dbReference type="Pfam" id="PF12728">
    <property type="entry name" value="HTH_17"/>
    <property type="match status" value="1"/>
</dbReference>
<dbReference type="GeneID" id="31765609"/>
<keyword evidence="3" id="KW-1185">Reference proteome</keyword>
<protein>
    <submittedName>
        <fullName evidence="2">DNA binding domain, excisionase family</fullName>
    </submittedName>
</protein>
<evidence type="ECO:0000259" key="1">
    <source>
        <dbReference type="Pfam" id="PF12728"/>
    </source>
</evidence>
<dbReference type="HOGENOM" id="CLU_140176_0_1_10"/>
<proteinExistence type="predicted"/>
<dbReference type="EMBL" id="CP000685">
    <property type="protein sequence ID" value="ABQ05723.1"/>
    <property type="molecule type" value="Genomic_DNA"/>
</dbReference>
<sequence length="111" mass="12823">MKPFTFEDLPNILGTLSLRVENIERLLKEIQNRSPEDEDAGLMTIIEASKLIRLSVATIYSKVCRNEIPVSKQGKQLYFLRSELLDWIKAGRIKTISELQTEVDQKCKNRD</sequence>
<dbReference type="Proteomes" id="UP000006694">
    <property type="component" value="Chromosome"/>
</dbReference>
<feature type="domain" description="Helix-turn-helix" evidence="1">
    <location>
        <begin position="42"/>
        <end position="91"/>
    </location>
</feature>
<accession>A5FGE9</accession>
<dbReference type="KEGG" id="fjo:Fjoh_2701"/>
<dbReference type="AlphaFoldDB" id="A5FGE9"/>
<dbReference type="STRING" id="376686.Fjoh_2701"/>
<dbReference type="RefSeq" id="WP_012024762.1">
    <property type="nucleotide sequence ID" value="NC_009441.1"/>
</dbReference>
<dbReference type="eggNOG" id="COG3311">
    <property type="taxonomic scope" value="Bacteria"/>
</dbReference>
<evidence type="ECO:0000313" key="2">
    <source>
        <dbReference type="EMBL" id="ABQ05723.1"/>
    </source>
</evidence>
<organism evidence="2 3">
    <name type="scientific">Flavobacterium johnsoniae (strain ATCC 17061 / DSM 2064 / JCM 8514 / BCRC 14874 / CCUG 350202 / NBRC 14942 / NCIMB 11054 / UW101)</name>
    <name type="common">Cytophaga johnsonae</name>
    <dbReference type="NCBI Taxonomy" id="376686"/>
    <lineage>
        <taxon>Bacteria</taxon>
        <taxon>Pseudomonadati</taxon>
        <taxon>Bacteroidota</taxon>
        <taxon>Flavobacteriia</taxon>
        <taxon>Flavobacteriales</taxon>
        <taxon>Flavobacteriaceae</taxon>
        <taxon>Flavobacterium</taxon>
    </lineage>
</organism>
<dbReference type="InterPro" id="IPR041657">
    <property type="entry name" value="HTH_17"/>
</dbReference>
<reference evidence="2 3" key="1">
    <citation type="journal article" date="2009" name="Appl. Environ. Microbiol.">
        <title>Novel features of the polysaccharide-digesting gliding bacterium Flavobacterium johnsoniae as revealed by genome sequence analysis.</title>
        <authorList>
            <person name="McBride M.J."/>
            <person name="Xie G."/>
            <person name="Martens E.C."/>
            <person name="Lapidus A."/>
            <person name="Henrissat B."/>
            <person name="Rhodes R.G."/>
            <person name="Goltsman E."/>
            <person name="Wang W."/>
            <person name="Xu J."/>
            <person name="Hunnicutt D.W."/>
            <person name="Staroscik A.M."/>
            <person name="Hoover T.R."/>
            <person name="Cheng Y.Q."/>
            <person name="Stein J.L."/>
        </authorList>
    </citation>
    <scope>NUCLEOTIDE SEQUENCE [LARGE SCALE GENOMIC DNA]</scope>
    <source>
        <strain evidence="3">ATCC 17061 / DSM 2064 / JCM 8514 / BCRC 14874 / CCUG 350202 / NBRC 14942 / NCIMB 11054 / UW101</strain>
    </source>
</reference>
<evidence type="ECO:0000313" key="3">
    <source>
        <dbReference type="Proteomes" id="UP000006694"/>
    </source>
</evidence>